<protein>
    <submittedName>
        <fullName evidence="2">Uncharacterized protein</fullName>
    </submittedName>
</protein>
<dbReference type="Proteomes" id="UP000799778">
    <property type="component" value="Unassembled WGS sequence"/>
</dbReference>
<feature type="region of interest" description="Disordered" evidence="1">
    <location>
        <begin position="43"/>
        <end position="64"/>
    </location>
</feature>
<evidence type="ECO:0000313" key="3">
    <source>
        <dbReference type="Proteomes" id="UP000799778"/>
    </source>
</evidence>
<dbReference type="EMBL" id="ML978076">
    <property type="protein sequence ID" value="KAF2010451.1"/>
    <property type="molecule type" value="Genomic_DNA"/>
</dbReference>
<gene>
    <name evidence="2" type="ORF">BU24DRAFT_454819</name>
</gene>
<dbReference type="RefSeq" id="XP_033378790.1">
    <property type="nucleotide sequence ID" value="XM_033531340.1"/>
</dbReference>
<organism evidence="2 3">
    <name type="scientific">Aaosphaeria arxii CBS 175.79</name>
    <dbReference type="NCBI Taxonomy" id="1450172"/>
    <lineage>
        <taxon>Eukaryota</taxon>
        <taxon>Fungi</taxon>
        <taxon>Dikarya</taxon>
        <taxon>Ascomycota</taxon>
        <taxon>Pezizomycotina</taxon>
        <taxon>Dothideomycetes</taxon>
        <taxon>Pleosporomycetidae</taxon>
        <taxon>Pleosporales</taxon>
        <taxon>Pleosporales incertae sedis</taxon>
        <taxon>Aaosphaeria</taxon>
    </lineage>
</organism>
<dbReference type="GeneID" id="54288737"/>
<dbReference type="AlphaFoldDB" id="A0A6A5XC28"/>
<feature type="compositionally biased region" description="Polar residues" evidence="1">
    <location>
        <begin position="50"/>
        <end position="64"/>
    </location>
</feature>
<reference evidence="2" key="1">
    <citation type="journal article" date="2020" name="Stud. Mycol.">
        <title>101 Dothideomycetes genomes: a test case for predicting lifestyles and emergence of pathogens.</title>
        <authorList>
            <person name="Haridas S."/>
            <person name="Albert R."/>
            <person name="Binder M."/>
            <person name="Bloem J."/>
            <person name="Labutti K."/>
            <person name="Salamov A."/>
            <person name="Andreopoulos B."/>
            <person name="Baker S."/>
            <person name="Barry K."/>
            <person name="Bills G."/>
            <person name="Bluhm B."/>
            <person name="Cannon C."/>
            <person name="Castanera R."/>
            <person name="Culley D."/>
            <person name="Daum C."/>
            <person name="Ezra D."/>
            <person name="Gonzalez J."/>
            <person name="Henrissat B."/>
            <person name="Kuo A."/>
            <person name="Liang C."/>
            <person name="Lipzen A."/>
            <person name="Lutzoni F."/>
            <person name="Magnuson J."/>
            <person name="Mondo S."/>
            <person name="Nolan M."/>
            <person name="Ohm R."/>
            <person name="Pangilinan J."/>
            <person name="Park H.-J."/>
            <person name="Ramirez L."/>
            <person name="Alfaro M."/>
            <person name="Sun H."/>
            <person name="Tritt A."/>
            <person name="Yoshinaga Y."/>
            <person name="Zwiers L.-H."/>
            <person name="Turgeon B."/>
            <person name="Goodwin S."/>
            <person name="Spatafora J."/>
            <person name="Crous P."/>
            <person name="Grigoriev I."/>
        </authorList>
    </citation>
    <scope>NUCLEOTIDE SEQUENCE</scope>
    <source>
        <strain evidence="2">CBS 175.79</strain>
    </source>
</reference>
<proteinExistence type="predicted"/>
<evidence type="ECO:0000256" key="1">
    <source>
        <dbReference type="SAM" id="MobiDB-lite"/>
    </source>
</evidence>
<name>A0A6A5XC28_9PLEO</name>
<sequence>MSTGHCLAIDMVTTFVVTSAPCHLPLDPGRALHAIGKGNVGMGRPRNFSEHAQSQPQGSTTASRGRNRDFVVTFCCRPLCILEQKLGTSEVLPHQKRAVHSLPYLPWRIRSRFWAFVCKWPGWETKCRTADENPESSSTNDACLALQLKFWSSQSPTPKNRKPFFARIKTKAKNMFQTLTGFRTPRENVSRKTPNQSPLRSVRTVPTPRILVDALSEISFRSSILQFHTQLPTILLRHLAHSPCRMPNKHTCTLLTHYSHPSSQPLVKRAISMPNASLSLPAHTWWNSHPRLTNIPCQRFWSRCAPYGGVG</sequence>
<keyword evidence="3" id="KW-1185">Reference proteome</keyword>
<accession>A0A6A5XC28</accession>
<evidence type="ECO:0000313" key="2">
    <source>
        <dbReference type="EMBL" id="KAF2010451.1"/>
    </source>
</evidence>